<dbReference type="Proteomes" id="UP001150062">
    <property type="component" value="Unassembled WGS sequence"/>
</dbReference>
<keyword evidence="7" id="KW-1185">Reference proteome</keyword>
<feature type="transmembrane region" description="Helical" evidence="2">
    <location>
        <begin position="12"/>
        <end position="34"/>
    </location>
</feature>
<dbReference type="AlphaFoldDB" id="A0AAV7ZDP4"/>
<feature type="compositionally biased region" description="Basic and acidic residues" evidence="1">
    <location>
        <begin position="153"/>
        <end position="167"/>
    </location>
</feature>
<name>A0AAV7ZDP4_9EUKA</name>
<evidence type="ECO:0000313" key="5">
    <source>
        <dbReference type="EMBL" id="KAJ6240827.1"/>
    </source>
</evidence>
<dbReference type="EMBL" id="JAOAOG010000198">
    <property type="protein sequence ID" value="KAJ6240827.1"/>
    <property type="molecule type" value="Genomic_DNA"/>
</dbReference>
<dbReference type="EMBL" id="JANTQA010000033">
    <property type="protein sequence ID" value="KAJ3438098.1"/>
    <property type="molecule type" value="Genomic_DNA"/>
</dbReference>
<reference evidence="4" key="2">
    <citation type="submission" date="2022-08" db="EMBL/GenBank/DDBJ databases">
        <title>Novel sulphate-reducing endosymbionts in the free-living metamonad Anaeramoeba.</title>
        <authorList>
            <person name="Jerlstrom-Hultqvist J."/>
            <person name="Cepicka I."/>
            <person name="Gallot-Lavallee L."/>
            <person name="Salas-Leiva D."/>
            <person name="Curtis B.A."/>
            <person name="Zahonova K."/>
            <person name="Pipaliya S."/>
            <person name="Dacks J."/>
            <person name="Roger A.J."/>
        </authorList>
    </citation>
    <scope>NUCLEOTIDE SEQUENCE</scope>
    <source>
        <strain evidence="4">Busselton2</strain>
    </source>
</reference>
<evidence type="ECO:0000313" key="7">
    <source>
        <dbReference type="Proteomes" id="UP001150062"/>
    </source>
</evidence>
<feature type="region of interest" description="Disordered" evidence="1">
    <location>
        <begin position="144"/>
        <end position="187"/>
    </location>
</feature>
<feature type="transmembrane region" description="Helical" evidence="2">
    <location>
        <begin position="46"/>
        <end position="65"/>
    </location>
</feature>
<feature type="compositionally biased region" description="Low complexity" evidence="1">
    <location>
        <begin position="172"/>
        <end position="187"/>
    </location>
</feature>
<protein>
    <submittedName>
        <fullName evidence="3">26s proteasome non-atpase regulatory subunit</fullName>
    </submittedName>
    <submittedName>
        <fullName evidence="4">Golgi apparatus membrane protein tvp15</fullName>
    </submittedName>
</protein>
<dbReference type="EMBL" id="JANTQA010000033">
    <property type="protein sequence ID" value="KAJ3438115.1"/>
    <property type="molecule type" value="Genomic_DNA"/>
</dbReference>
<dbReference type="GO" id="GO:0000502">
    <property type="term" value="C:proteasome complex"/>
    <property type="evidence" value="ECO:0007669"/>
    <property type="project" value="UniProtKB-KW"/>
</dbReference>
<proteinExistence type="predicted"/>
<keyword evidence="2" id="KW-1133">Transmembrane helix</keyword>
<keyword evidence="3" id="KW-0647">Proteasome</keyword>
<organism evidence="4 6">
    <name type="scientific">Anaeramoeba flamelloides</name>
    <dbReference type="NCBI Taxonomy" id="1746091"/>
    <lineage>
        <taxon>Eukaryota</taxon>
        <taxon>Metamonada</taxon>
        <taxon>Anaeramoebidae</taxon>
        <taxon>Anaeramoeba</taxon>
    </lineage>
</organism>
<comment type="caution">
    <text evidence="4">The sequence shown here is derived from an EMBL/GenBank/DDBJ whole genome shotgun (WGS) entry which is preliminary data.</text>
</comment>
<keyword evidence="2" id="KW-0472">Membrane</keyword>
<evidence type="ECO:0000313" key="6">
    <source>
        <dbReference type="Proteomes" id="UP001146793"/>
    </source>
</evidence>
<evidence type="ECO:0000256" key="2">
    <source>
        <dbReference type="SAM" id="Phobius"/>
    </source>
</evidence>
<feature type="transmembrane region" description="Helical" evidence="2">
    <location>
        <begin position="103"/>
        <end position="121"/>
    </location>
</feature>
<accession>A0AAV7ZDP4</accession>
<feature type="transmembrane region" description="Helical" evidence="2">
    <location>
        <begin position="77"/>
        <end position="97"/>
    </location>
</feature>
<evidence type="ECO:0000313" key="4">
    <source>
        <dbReference type="EMBL" id="KAJ3438115.1"/>
    </source>
</evidence>
<keyword evidence="2" id="KW-0812">Transmembrane</keyword>
<evidence type="ECO:0000313" key="3">
    <source>
        <dbReference type="EMBL" id="KAJ3438098.1"/>
    </source>
</evidence>
<reference evidence="5" key="1">
    <citation type="submission" date="2022-08" db="EMBL/GenBank/DDBJ databases">
        <title>Novel sulfate-reducing endosymbionts in the free-living metamonad Anaeramoeba.</title>
        <authorList>
            <person name="Jerlstrom-Hultqvist J."/>
            <person name="Cepicka I."/>
            <person name="Gallot-Lavallee L."/>
            <person name="Salas-Leiva D."/>
            <person name="Curtis B.A."/>
            <person name="Zahonova K."/>
            <person name="Pipaliya S."/>
            <person name="Dacks J."/>
            <person name="Roger A.J."/>
        </authorList>
    </citation>
    <scope>NUCLEOTIDE SEQUENCE</scope>
    <source>
        <strain evidence="5">Schooner1</strain>
    </source>
</reference>
<gene>
    <name evidence="3" type="ORF">M0812_17277</name>
    <name evidence="4" type="ORF">M0812_17294</name>
    <name evidence="5" type="ORF">M0813_23925</name>
</gene>
<dbReference type="Proteomes" id="UP001146793">
    <property type="component" value="Unassembled WGS sequence"/>
</dbReference>
<evidence type="ECO:0000256" key="1">
    <source>
        <dbReference type="SAM" id="MobiDB-lite"/>
    </source>
</evidence>
<sequence length="187" mass="21022">MKIPFGKTTLEFVFDLITTAISGTYFVWCFIMMFMLCTADFNMDQFFLSFYGWIFGMVPFFWPWMDFPYFFQNFGTLKTYFGIGWFSVFAGSFGVGLEQTHKGPFAMGLVMMIVGLIQIIAGKTVFSDYEKNDGLENLGTRTSKITSTSTGYKDVEAEGTKGQEIKQTEVTSSSSESSSSESSSDQV</sequence>